<evidence type="ECO:0000313" key="1">
    <source>
        <dbReference type="EMBL" id="MBD5770079.1"/>
    </source>
</evidence>
<organism evidence="1 2">
    <name type="scientific">Marinomonas colpomeniae</name>
    <dbReference type="NCBI Taxonomy" id="2774408"/>
    <lineage>
        <taxon>Bacteria</taxon>
        <taxon>Pseudomonadati</taxon>
        <taxon>Pseudomonadota</taxon>
        <taxon>Gammaproteobacteria</taxon>
        <taxon>Oceanospirillales</taxon>
        <taxon>Oceanospirillaceae</taxon>
        <taxon>Marinomonas</taxon>
    </lineage>
</organism>
<evidence type="ECO:0000313" key="2">
    <source>
        <dbReference type="Proteomes" id="UP000604161"/>
    </source>
</evidence>
<reference evidence="1 2" key="1">
    <citation type="submission" date="2020-09" db="EMBL/GenBank/DDBJ databases">
        <title>Marinomonas sp. nov., isolated from the cysticercosis algae of Qingdao, China.</title>
        <authorList>
            <person name="Sun X."/>
        </authorList>
    </citation>
    <scope>NUCLEOTIDE SEQUENCE [LARGE SCALE GENOMIC DNA]</scope>
    <source>
        <strain evidence="1 2">SM2066</strain>
    </source>
</reference>
<evidence type="ECO:0008006" key="3">
    <source>
        <dbReference type="Google" id="ProtNLM"/>
    </source>
</evidence>
<dbReference type="Proteomes" id="UP000604161">
    <property type="component" value="Unassembled WGS sequence"/>
</dbReference>
<accession>A0ABR8NX55</accession>
<dbReference type="EMBL" id="JACYFC010000001">
    <property type="protein sequence ID" value="MBD5770079.1"/>
    <property type="molecule type" value="Genomic_DNA"/>
</dbReference>
<dbReference type="RefSeq" id="WP_191593444.1">
    <property type="nucleotide sequence ID" value="NZ_JACYFC010000001.1"/>
</dbReference>
<name>A0ABR8NX55_9GAMM</name>
<proteinExistence type="predicted"/>
<gene>
    <name evidence="1" type="ORF">IF202_03375</name>
</gene>
<sequence>MTFRFLSNSSKKIQGKTLLLKRRLQGWMMMEVIICLALLAVVLHLVQSQSEVQWQSIQLAEEQRKISENKTKQQAMVQLTGSISWRDNSNITFNSGYPDCQLCRGNQLERWFYASQHINPDSDEGDE</sequence>
<keyword evidence="2" id="KW-1185">Reference proteome</keyword>
<comment type="caution">
    <text evidence="1">The sequence shown here is derived from an EMBL/GenBank/DDBJ whole genome shotgun (WGS) entry which is preliminary data.</text>
</comment>
<protein>
    <recommendedName>
        <fullName evidence="3">Prepilin-type N-terminal cleavage/methylation domain-containing protein</fullName>
    </recommendedName>
</protein>